<feature type="compositionally biased region" description="Basic and acidic residues" evidence="1">
    <location>
        <begin position="1"/>
        <end position="22"/>
    </location>
</feature>
<keyword evidence="3" id="KW-1185">Reference proteome</keyword>
<evidence type="ECO:0000256" key="1">
    <source>
        <dbReference type="SAM" id="MobiDB-lite"/>
    </source>
</evidence>
<evidence type="ECO:0000313" key="3">
    <source>
        <dbReference type="Proteomes" id="UP000828390"/>
    </source>
</evidence>
<protein>
    <submittedName>
        <fullName evidence="2">Uncharacterized protein</fullName>
    </submittedName>
</protein>
<dbReference type="Proteomes" id="UP000828390">
    <property type="component" value="Unassembled WGS sequence"/>
</dbReference>
<reference evidence="2" key="2">
    <citation type="submission" date="2020-11" db="EMBL/GenBank/DDBJ databases">
        <authorList>
            <person name="McCartney M.A."/>
            <person name="Auch B."/>
            <person name="Kono T."/>
            <person name="Mallez S."/>
            <person name="Becker A."/>
            <person name="Gohl D.M."/>
            <person name="Silverstein K.A.T."/>
            <person name="Koren S."/>
            <person name="Bechman K.B."/>
            <person name="Herman A."/>
            <person name="Abrahante J.E."/>
            <person name="Garbe J."/>
        </authorList>
    </citation>
    <scope>NUCLEOTIDE SEQUENCE</scope>
    <source>
        <strain evidence="2">Duluth1</strain>
        <tissue evidence="2">Whole animal</tissue>
    </source>
</reference>
<organism evidence="2 3">
    <name type="scientific">Dreissena polymorpha</name>
    <name type="common">Zebra mussel</name>
    <name type="synonym">Mytilus polymorpha</name>
    <dbReference type="NCBI Taxonomy" id="45954"/>
    <lineage>
        <taxon>Eukaryota</taxon>
        <taxon>Metazoa</taxon>
        <taxon>Spiralia</taxon>
        <taxon>Lophotrochozoa</taxon>
        <taxon>Mollusca</taxon>
        <taxon>Bivalvia</taxon>
        <taxon>Autobranchia</taxon>
        <taxon>Heteroconchia</taxon>
        <taxon>Euheterodonta</taxon>
        <taxon>Imparidentia</taxon>
        <taxon>Neoheterodontei</taxon>
        <taxon>Myida</taxon>
        <taxon>Dreissenoidea</taxon>
        <taxon>Dreissenidae</taxon>
        <taxon>Dreissena</taxon>
    </lineage>
</organism>
<reference evidence="2" key="1">
    <citation type="journal article" date="2019" name="bioRxiv">
        <title>The Genome of the Zebra Mussel, Dreissena polymorpha: A Resource for Invasive Species Research.</title>
        <authorList>
            <person name="McCartney M.A."/>
            <person name="Auch B."/>
            <person name="Kono T."/>
            <person name="Mallez S."/>
            <person name="Zhang Y."/>
            <person name="Obille A."/>
            <person name="Becker A."/>
            <person name="Abrahante J.E."/>
            <person name="Garbe J."/>
            <person name="Badalamenti J.P."/>
            <person name="Herman A."/>
            <person name="Mangelson H."/>
            <person name="Liachko I."/>
            <person name="Sullivan S."/>
            <person name="Sone E.D."/>
            <person name="Koren S."/>
            <person name="Silverstein K.A.T."/>
            <person name="Beckman K.B."/>
            <person name="Gohl D.M."/>
        </authorList>
    </citation>
    <scope>NUCLEOTIDE SEQUENCE</scope>
    <source>
        <strain evidence="2">Duluth1</strain>
        <tissue evidence="2">Whole animal</tissue>
    </source>
</reference>
<evidence type="ECO:0000313" key="2">
    <source>
        <dbReference type="EMBL" id="KAH3850325.1"/>
    </source>
</evidence>
<sequence length="73" mass="7863">MATKGDVKAKKGDKKSAKKLDDALANLGPSETPQAEGRESIEIPEVTENTQPKAPSPETVYDEPTLSELIVIR</sequence>
<comment type="caution">
    <text evidence="2">The sequence shown here is derived from an EMBL/GenBank/DDBJ whole genome shotgun (WGS) entry which is preliminary data.</text>
</comment>
<dbReference type="EMBL" id="JAIWYP010000003">
    <property type="protein sequence ID" value="KAH3850325.1"/>
    <property type="molecule type" value="Genomic_DNA"/>
</dbReference>
<accession>A0A9D4L1W9</accession>
<feature type="region of interest" description="Disordered" evidence="1">
    <location>
        <begin position="1"/>
        <end position="66"/>
    </location>
</feature>
<name>A0A9D4L1W9_DREPO</name>
<gene>
    <name evidence="2" type="ORF">DPMN_092734</name>
</gene>
<proteinExistence type="predicted"/>
<dbReference type="AlphaFoldDB" id="A0A9D4L1W9"/>